<proteinExistence type="predicted"/>
<gene>
    <name evidence="1" type="primary">Vigan.05G113400</name>
    <name evidence="1" type="ORF">VIGAN_05113400</name>
</gene>
<dbReference type="EMBL" id="AP015038">
    <property type="protein sequence ID" value="BAT87738.1"/>
    <property type="molecule type" value="Genomic_DNA"/>
</dbReference>
<sequence>MAKSLEPLVSARRLHFFSTSSQFSLAISFIPKSLHPLNSLRSVDSFLFCFSQSCSAGSCLEMKYLDSDPLRIMMF</sequence>
<evidence type="ECO:0000313" key="1">
    <source>
        <dbReference type="EMBL" id="BAT87738.1"/>
    </source>
</evidence>
<keyword evidence="2" id="KW-1185">Reference proteome</keyword>
<evidence type="ECO:0000313" key="2">
    <source>
        <dbReference type="Proteomes" id="UP000291084"/>
    </source>
</evidence>
<dbReference type="Proteomes" id="UP000291084">
    <property type="component" value="Chromosome 5"/>
</dbReference>
<protein>
    <submittedName>
        <fullName evidence="1">Uncharacterized protein</fullName>
    </submittedName>
</protein>
<name>A0A0S3S4H6_PHAAN</name>
<dbReference type="AlphaFoldDB" id="A0A0S3S4H6"/>
<organism evidence="1 2">
    <name type="scientific">Vigna angularis var. angularis</name>
    <dbReference type="NCBI Taxonomy" id="157739"/>
    <lineage>
        <taxon>Eukaryota</taxon>
        <taxon>Viridiplantae</taxon>
        <taxon>Streptophyta</taxon>
        <taxon>Embryophyta</taxon>
        <taxon>Tracheophyta</taxon>
        <taxon>Spermatophyta</taxon>
        <taxon>Magnoliopsida</taxon>
        <taxon>eudicotyledons</taxon>
        <taxon>Gunneridae</taxon>
        <taxon>Pentapetalae</taxon>
        <taxon>rosids</taxon>
        <taxon>fabids</taxon>
        <taxon>Fabales</taxon>
        <taxon>Fabaceae</taxon>
        <taxon>Papilionoideae</taxon>
        <taxon>50 kb inversion clade</taxon>
        <taxon>NPAAA clade</taxon>
        <taxon>indigoferoid/millettioid clade</taxon>
        <taxon>Phaseoleae</taxon>
        <taxon>Vigna</taxon>
    </lineage>
</organism>
<reference evidence="1 2" key="1">
    <citation type="journal article" date="2015" name="Sci. Rep.">
        <title>The power of single molecule real-time sequencing technology in the de novo assembly of a eukaryotic genome.</title>
        <authorList>
            <person name="Sakai H."/>
            <person name="Naito K."/>
            <person name="Ogiso-Tanaka E."/>
            <person name="Takahashi Y."/>
            <person name="Iseki K."/>
            <person name="Muto C."/>
            <person name="Satou K."/>
            <person name="Teruya K."/>
            <person name="Shiroma A."/>
            <person name="Shimoji M."/>
            <person name="Hirano T."/>
            <person name="Itoh T."/>
            <person name="Kaga A."/>
            <person name="Tomooka N."/>
        </authorList>
    </citation>
    <scope>NUCLEOTIDE SEQUENCE [LARGE SCALE GENOMIC DNA]</scope>
    <source>
        <strain evidence="2">cv. Shumari</strain>
    </source>
</reference>
<accession>A0A0S3S4H6</accession>